<dbReference type="AlphaFoldDB" id="A0A8J2X576"/>
<dbReference type="OrthoDB" id="422005at2759"/>
<sequence length="220" mass="23773">MSGLLSDDYVDARAREMRIASLAKRVLFIGNSLTFWNQGVDVMVKKLVPGIETKRVAVGGATLETLWNNDEAKLACAATDVVVLQEDLPETSRESFRRHAKLWCDHVRNHGAEPVFYAAWAYDRLPAFDDDAICAEHARAAEENNARVANVGAARTAGPGGLDLFDDDREHPSLAGTYLAACVIAATIYGAEALQAPKVYRPKNLSAGAASMLRAVALST</sequence>
<evidence type="ECO:0000313" key="1">
    <source>
        <dbReference type="EMBL" id="CAH0380176.1"/>
    </source>
</evidence>
<accession>A0A8J2X576</accession>
<name>A0A8J2X576_9STRA</name>
<reference evidence="1" key="1">
    <citation type="submission" date="2021-11" db="EMBL/GenBank/DDBJ databases">
        <authorList>
            <consortium name="Genoscope - CEA"/>
            <person name="William W."/>
        </authorList>
    </citation>
    <scope>NUCLEOTIDE SEQUENCE</scope>
</reference>
<dbReference type="InterPro" id="IPR036514">
    <property type="entry name" value="SGNH_hydro_sf"/>
</dbReference>
<organism evidence="1 2">
    <name type="scientific">Pelagomonas calceolata</name>
    <dbReference type="NCBI Taxonomy" id="35677"/>
    <lineage>
        <taxon>Eukaryota</taxon>
        <taxon>Sar</taxon>
        <taxon>Stramenopiles</taxon>
        <taxon>Ochrophyta</taxon>
        <taxon>Pelagophyceae</taxon>
        <taxon>Pelagomonadales</taxon>
        <taxon>Pelagomonadaceae</taxon>
        <taxon>Pelagomonas</taxon>
    </lineage>
</organism>
<keyword evidence="2" id="KW-1185">Reference proteome</keyword>
<dbReference type="EMBL" id="CAKKNE010000006">
    <property type="protein sequence ID" value="CAH0380176.1"/>
    <property type="molecule type" value="Genomic_DNA"/>
</dbReference>
<proteinExistence type="predicted"/>
<evidence type="ECO:0000313" key="2">
    <source>
        <dbReference type="Proteomes" id="UP000789595"/>
    </source>
</evidence>
<protein>
    <submittedName>
        <fullName evidence="1">Uncharacterized protein</fullName>
    </submittedName>
</protein>
<comment type="caution">
    <text evidence="1">The sequence shown here is derived from an EMBL/GenBank/DDBJ whole genome shotgun (WGS) entry which is preliminary data.</text>
</comment>
<dbReference type="Gene3D" id="3.40.50.1110">
    <property type="entry name" value="SGNH hydrolase"/>
    <property type="match status" value="1"/>
</dbReference>
<gene>
    <name evidence="1" type="ORF">PECAL_6P18180</name>
</gene>
<dbReference type="SUPFAM" id="SSF52266">
    <property type="entry name" value="SGNH hydrolase"/>
    <property type="match status" value="1"/>
</dbReference>
<dbReference type="Proteomes" id="UP000789595">
    <property type="component" value="Unassembled WGS sequence"/>
</dbReference>